<gene>
    <name evidence="1" type="ORF">ACFOLC_12025</name>
</gene>
<evidence type="ECO:0000313" key="1">
    <source>
        <dbReference type="EMBL" id="MFC3551736.1"/>
    </source>
</evidence>
<dbReference type="RefSeq" id="WP_386759503.1">
    <property type="nucleotide sequence ID" value="NZ_JBHRXK010000005.1"/>
</dbReference>
<dbReference type="EMBL" id="JBHRXK010000005">
    <property type="protein sequence ID" value="MFC3551736.1"/>
    <property type="molecule type" value="Genomic_DNA"/>
</dbReference>
<comment type="caution">
    <text evidence="1">The sequence shown here is derived from an EMBL/GenBank/DDBJ whole genome shotgun (WGS) entry which is preliminary data.</text>
</comment>
<proteinExistence type="predicted"/>
<organism evidence="1 2">
    <name type="scientific">Lysobacter cavernae</name>
    <dbReference type="NCBI Taxonomy" id="1685901"/>
    <lineage>
        <taxon>Bacteria</taxon>
        <taxon>Pseudomonadati</taxon>
        <taxon>Pseudomonadota</taxon>
        <taxon>Gammaproteobacteria</taxon>
        <taxon>Lysobacterales</taxon>
        <taxon>Lysobacteraceae</taxon>
        <taxon>Lysobacter</taxon>
    </lineage>
</organism>
<reference evidence="2" key="1">
    <citation type="journal article" date="2019" name="Int. J. Syst. Evol. Microbiol.">
        <title>The Global Catalogue of Microorganisms (GCM) 10K type strain sequencing project: providing services to taxonomists for standard genome sequencing and annotation.</title>
        <authorList>
            <consortium name="The Broad Institute Genomics Platform"/>
            <consortium name="The Broad Institute Genome Sequencing Center for Infectious Disease"/>
            <person name="Wu L."/>
            <person name="Ma J."/>
        </authorList>
    </citation>
    <scope>NUCLEOTIDE SEQUENCE [LARGE SCALE GENOMIC DNA]</scope>
    <source>
        <strain evidence="2">KCTC 42875</strain>
    </source>
</reference>
<protein>
    <submittedName>
        <fullName evidence="1">Uncharacterized protein</fullName>
    </submittedName>
</protein>
<sequence>MQPLSTQAVIAQERRTTGEVMRLRSQLSDAQRAMLQVLEYFAWELRFVRWSAQGEPVPVISLDDRIYAVLRADGTVDDEPGLVVRH</sequence>
<dbReference type="Proteomes" id="UP001595740">
    <property type="component" value="Unassembled WGS sequence"/>
</dbReference>
<name>A0ABV7RQ33_9GAMM</name>
<keyword evidence="2" id="KW-1185">Reference proteome</keyword>
<evidence type="ECO:0000313" key="2">
    <source>
        <dbReference type="Proteomes" id="UP001595740"/>
    </source>
</evidence>
<accession>A0ABV7RQ33</accession>